<evidence type="ECO:0000313" key="1">
    <source>
        <dbReference type="EMBL" id="KAA1039154.1"/>
    </source>
</evidence>
<dbReference type="RefSeq" id="WP_149459413.1">
    <property type="nucleotide sequence ID" value="NZ_CP073809.1"/>
</dbReference>
<name>A0A9Q9F1F8_9STAP</name>
<accession>A0A9Q9F1F8</accession>
<reference evidence="2" key="2">
    <citation type="submission" date="2021-04" db="EMBL/GenBank/DDBJ databases">
        <title>Complete Genome Sequences of Macrococcus spp. from dog and cattle.</title>
        <authorList>
            <person name="Schwendener S."/>
            <person name="Perreten V."/>
        </authorList>
    </citation>
    <scope>NUCLEOTIDE SEQUENCE</scope>
    <source>
        <strain evidence="2">Epi0143-OL</strain>
    </source>
</reference>
<evidence type="ECO:0000313" key="2">
    <source>
        <dbReference type="EMBL" id="UTH13331.1"/>
    </source>
</evidence>
<dbReference type="EMBL" id="CP073809">
    <property type="protein sequence ID" value="UTH13331.1"/>
    <property type="molecule type" value="Genomic_DNA"/>
</dbReference>
<dbReference type="EMBL" id="SCWC02000005">
    <property type="protein sequence ID" value="KAA1039154.1"/>
    <property type="molecule type" value="Genomic_DNA"/>
</dbReference>
<proteinExistence type="predicted"/>
<dbReference type="InterPro" id="IPR010461">
    <property type="entry name" value="ComK"/>
</dbReference>
<evidence type="ECO:0000313" key="4">
    <source>
        <dbReference type="Proteomes" id="UP001057381"/>
    </source>
</evidence>
<dbReference type="AlphaFoldDB" id="A0A9Q9F1F8"/>
<keyword evidence="3" id="KW-1185">Reference proteome</keyword>
<organism evidence="2 4">
    <name type="scientific">Macrococcus equipercicus</name>
    <dbReference type="NCBI Taxonomy" id="69967"/>
    <lineage>
        <taxon>Bacteria</taxon>
        <taxon>Bacillati</taxon>
        <taxon>Bacillota</taxon>
        <taxon>Bacilli</taxon>
        <taxon>Bacillales</taxon>
        <taxon>Staphylococcaceae</taxon>
        <taxon>Macrococcus</taxon>
    </lineage>
</organism>
<protein>
    <submittedName>
        <fullName evidence="2">Competence protein ComK</fullName>
    </submittedName>
</protein>
<dbReference type="GO" id="GO:0030420">
    <property type="term" value="P:establishment of competence for transformation"/>
    <property type="evidence" value="ECO:0007669"/>
    <property type="project" value="InterPro"/>
</dbReference>
<dbReference type="Pfam" id="PF06338">
    <property type="entry name" value="ComK"/>
    <property type="match status" value="1"/>
</dbReference>
<reference evidence="1 3" key="1">
    <citation type="submission" date="2019-09" db="EMBL/GenBank/DDBJ databases">
        <authorList>
            <person name="Mazhar S."/>
            <person name="Altermann E."/>
            <person name="Hill C."/>
            <person name="Mcauliffe O."/>
        </authorList>
    </citation>
    <scope>NUCLEOTIDE SEQUENCE [LARGE SCALE GENOMIC DNA]</scope>
    <source>
        <strain evidence="1 3">ATCC 51831</strain>
    </source>
</reference>
<sequence length="191" mass="22860">MEDCMTGARYIIHETTMYIRPVIIDDCIYSEVKEYEQPVFIINHQPLELIEQSCYFYNTTYSARKEKTRIVADICQKPPIVLKPETGTYFFPSHSDRVKEMHWFNLDMIKYYRKGKYNDTEICFDDGSVIAVPTSYYIINTQFLHAVKLEYCLRTKAQKKVEMMRREAEMRQTYTNIYELLAMYALLERQV</sequence>
<evidence type="ECO:0000313" key="3">
    <source>
        <dbReference type="Proteomes" id="UP000295735"/>
    </source>
</evidence>
<dbReference type="Proteomes" id="UP001057381">
    <property type="component" value="Chromosome"/>
</dbReference>
<dbReference type="Proteomes" id="UP000295735">
    <property type="component" value="Unassembled WGS sequence"/>
</dbReference>
<dbReference type="OrthoDB" id="2417337at2"/>
<dbReference type="KEGG" id="mequ:KFV11_08720"/>
<gene>
    <name evidence="1" type="ORF">ERX35_008100</name>
    <name evidence="2" type="ORF">KFV11_08720</name>
</gene>